<proteinExistence type="predicted"/>
<dbReference type="AlphaFoldDB" id="A0AAV7PV68"/>
<comment type="caution">
    <text evidence="1">The sequence shown here is derived from an EMBL/GenBank/DDBJ whole genome shotgun (WGS) entry which is preliminary data.</text>
</comment>
<accession>A0AAV7PV68</accession>
<evidence type="ECO:0008006" key="3">
    <source>
        <dbReference type="Google" id="ProtNLM"/>
    </source>
</evidence>
<evidence type="ECO:0000313" key="1">
    <source>
        <dbReference type="EMBL" id="KAJ1130368.1"/>
    </source>
</evidence>
<gene>
    <name evidence="1" type="ORF">NDU88_008721</name>
</gene>
<name>A0AAV7PV68_PLEWA</name>
<protein>
    <recommendedName>
        <fullName evidence="3">Reverse transcriptase zinc-binding domain-containing protein</fullName>
    </recommendedName>
</protein>
<dbReference type="EMBL" id="JANPWB010000011">
    <property type="protein sequence ID" value="KAJ1130368.1"/>
    <property type="molecule type" value="Genomic_DNA"/>
</dbReference>
<organism evidence="1 2">
    <name type="scientific">Pleurodeles waltl</name>
    <name type="common">Iberian ribbed newt</name>
    <dbReference type="NCBI Taxonomy" id="8319"/>
    <lineage>
        <taxon>Eukaryota</taxon>
        <taxon>Metazoa</taxon>
        <taxon>Chordata</taxon>
        <taxon>Craniata</taxon>
        <taxon>Vertebrata</taxon>
        <taxon>Euteleostomi</taxon>
        <taxon>Amphibia</taxon>
        <taxon>Batrachia</taxon>
        <taxon>Caudata</taxon>
        <taxon>Salamandroidea</taxon>
        <taxon>Salamandridae</taxon>
        <taxon>Pleurodelinae</taxon>
        <taxon>Pleurodeles</taxon>
    </lineage>
</organism>
<reference evidence="1" key="1">
    <citation type="journal article" date="2022" name="bioRxiv">
        <title>Sequencing and chromosome-scale assembly of the giantPleurodeles waltlgenome.</title>
        <authorList>
            <person name="Brown T."/>
            <person name="Elewa A."/>
            <person name="Iarovenko S."/>
            <person name="Subramanian E."/>
            <person name="Araus A.J."/>
            <person name="Petzold A."/>
            <person name="Susuki M."/>
            <person name="Suzuki K.-i.T."/>
            <person name="Hayashi T."/>
            <person name="Toyoda A."/>
            <person name="Oliveira C."/>
            <person name="Osipova E."/>
            <person name="Leigh N.D."/>
            <person name="Simon A."/>
            <person name="Yun M.H."/>
        </authorList>
    </citation>
    <scope>NUCLEOTIDE SEQUENCE</scope>
    <source>
        <strain evidence="1">20211129_DDA</strain>
        <tissue evidence="1">Liver</tissue>
    </source>
</reference>
<evidence type="ECO:0000313" key="2">
    <source>
        <dbReference type="Proteomes" id="UP001066276"/>
    </source>
</evidence>
<keyword evidence="2" id="KW-1185">Reference proteome</keyword>
<sequence length="151" mass="16949">MYGSAATCARCGSQNADMAHMFWTCPEAQSQWQAFTNTLTTITGRENLRAMETGLLGLFRRTKVGNAVNRFIDLALLITRRAIAMNWKDGHLPSLSHWFAATLKWGKAESVSLSREEACGPSRIPIALEWDTLLHVMEVLSEEYRDAMLDV</sequence>
<dbReference type="Proteomes" id="UP001066276">
    <property type="component" value="Chromosome 7"/>
</dbReference>